<organism evidence="2 3">
    <name type="scientific">Bowmanella denitrificans</name>
    <dbReference type="NCBI Taxonomy" id="366582"/>
    <lineage>
        <taxon>Bacteria</taxon>
        <taxon>Pseudomonadati</taxon>
        <taxon>Pseudomonadota</taxon>
        <taxon>Gammaproteobacteria</taxon>
        <taxon>Alteromonadales</taxon>
        <taxon>Alteromonadaceae</taxon>
        <taxon>Bowmanella</taxon>
    </lineage>
</organism>
<keyword evidence="3" id="KW-1185">Reference proteome</keyword>
<comment type="caution">
    <text evidence="2">The sequence shown here is derived from an EMBL/GenBank/DDBJ whole genome shotgun (WGS) entry which is preliminary data.</text>
</comment>
<feature type="domain" description="HDOD" evidence="1">
    <location>
        <begin position="13"/>
        <end position="206"/>
    </location>
</feature>
<dbReference type="PANTHER" id="PTHR33525:SF3">
    <property type="entry name" value="RIBONUCLEASE Y"/>
    <property type="match status" value="1"/>
</dbReference>
<evidence type="ECO:0000313" key="3">
    <source>
        <dbReference type="Proteomes" id="UP001501757"/>
    </source>
</evidence>
<dbReference type="EMBL" id="BAAAEI010000023">
    <property type="protein sequence ID" value="GAA0368213.1"/>
    <property type="molecule type" value="Genomic_DNA"/>
</dbReference>
<dbReference type="Gene3D" id="1.10.3210.10">
    <property type="entry name" value="Hypothetical protein af1432"/>
    <property type="match status" value="1"/>
</dbReference>
<dbReference type="InterPro" id="IPR052340">
    <property type="entry name" value="RNase_Y/CdgJ"/>
</dbReference>
<protein>
    <recommendedName>
        <fullName evidence="1">HDOD domain-containing protein</fullName>
    </recommendedName>
</protein>
<dbReference type="PROSITE" id="PS51833">
    <property type="entry name" value="HDOD"/>
    <property type="match status" value="1"/>
</dbReference>
<dbReference type="InterPro" id="IPR013976">
    <property type="entry name" value="HDOD"/>
</dbReference>
<proteinExistence type="predicted"/>
<accession>A0ABN0XMR4</accession>
<sequence length="281" mass="31212">MQATDYALAVTDSFALPDACTRIKELLEDPSSTASDIAEVVSLDPSLSSKLLKLANSALYNLSTEISTISRAVNVIGGKALYSLVMTETARSAFKHFENNAIDLERFWQQSVFAGLIAKQLAQETGQKDAERFFLLGLLHNFGELAVANRSPELASQCQDVAADILPWDWQQQQLGFTYAECSGQILMLWNLPSTLFTPIANQHNLDLSLQQTDVAIVYLAVRLALMTIFKDQYSYARLINADILRNLKLTEAELENAMLSARVEAYKILVVMNPELFVIP</sequence>
<name>A0ABN0XMR4_9ALTE</name>
<evidence type="ECO:0000259" key="1">
    <source>
        <dbReference type="PROSITE" id="PS51833"/>
    </source>
</evidence>
<reference evidence="2 3" key="1">
    <citation type="journal article" date="2019" name="Int. J. Syst. Evol. Microbiol.">
        <title>The Global Catalogue of Microorganisms (GCM) 10K type strain sequencing project: providing services to taxonomists for standard genome sequencing and annotation.</title>
        <authorList>
            <consortium name="The Broad Institute Genomics Platform"/>
            <consortium name="The Broad Institute Genome Sequencing Center for Infectious Disease"/>
            <person name="Wu L."/>
            <person name="Ma J."/>
        </authorList>
    </citation>
    <scope>NUCLEOTIDE SEQUENCE [LARGE SCALE GENOMIC DNA]</scope>
    <source>
        <strain evidence="2 3">JCM 13378</strain>
    </source>
</reference>
<dbReference type="SUPFAM" id="SSF109604">
    <property type="entry name" value="HD-domain/PDEase-like"/>
    <property type="match status" value="1"/>
</dbReference>
<dbReference type="Proteomes" id="UP001501757">
    <property type="component" value="Unassembled WGS sequence"/>
</dbReference>
<dbReference type="PANTHER" id="PTHR33525">
    <property type="match status" value="1"/>
</dbReference>
<dbReference type="Pfam" id="PF08668">
    <property type="entry name" value="HDOD"/>
    <property type="match status" value="1"/>
</dbReference>
<gene>
    <name evidence="2" type="ORF">GCM10009092_35610</name>
</gene>
<evidence type="ECO:0000313" key="2">
    <source>
        <dbReference type="EMBL" id="GAA0368213.1"/>
    </source>
</evidence>
<dbReference type="RefSeq" id="WP_172449444.1">
    <property type="nucleotide sequence ID" value="NZ_BAAAEI010000023.1"/>
</dbReference>